<protein>
    <submittedName>
        <fullName evidence="1">Uncharacterized protein</fullName>
    </submittedName>
</protein>
<reference evidence="1" key="1">
    <citation type="journal article" date="2012" name="J. Bacteriol.">
        <title>Genome sequences of type strains of seven species of the marine bacterium Pseudoalteromonas.</title>
        <authorList>
            <person name="Xie B.B."/>
            <person name="Shu Y.L."/>
            <person name="Qin Q.L."/>
            <person name="Rong J.C."/>
            <person name="Zhang X.Y."/>
            <person name="Chen X.L."/>
            <person name="Shi M."/>
            <person name="He H.L."/>
            <person name="Zhou B.C."/>
            <person name="Zhang Y.Z."/>
        </authorList>
    </citation>
    <scope>NUCLEOTIDE SEQUENCE [LARGE SCALE GENOMIC DNA]</scope>
    <source>
        <strain evidence="1">NCIMB 1889</strain>
    </source>
</reference>
<dbReference type="STRING" id="1117314.PCIT_07447"/>
<accession>U1JRN8</accession>
<evidence type="ECO:0000313" key="1">
    <source>
        <dbReference type="EMBL" id="ERG19310.1"/>
    </source>
</evidence>
<gene>
    <name evidence="1" type="ORF">PCIT_07447</name>
</gene>
<name>U1JRN8_9GAMM</name>
<dbReference type="AlphaFoldDB" id="U1JRN8"/>
<sequence length="104" mass="12041">MIRFLLKIYFGEIFSHLFPQNDFTNNKLANDFMLKHRFKKDSKAITLIINGFDTELLTNVVGMKSCINIMQHCNTVYLALRNHLKSPQHRATTVLACIRSLEAI</sequence>
<organism evidence="1">
    <name type="scientific">Pseudoalteromonas citrea DSM 8771</name>
    <dbReference type="NCBI Taxonomy" id="1117314"/>
    <lineage>
        <taxon>Bacteria</taxon>
        <taxon>Pseudomonadati</taxon>
        <taxon>Pseudomonadota</taxon>
        <taxon>Gammaproteobacteria</taxon>
        <taxon>Alteromonadales</taxon>
        <taxon>Pseudoalteromonadaceae</taxon>
        <taxon>Pseudoalteromonas</taxon>
    </lineage>
</organism>
<proteinExistence type="predicted"/>
<dbReference type="EMBL" id="AHBZ02000081">
    <property type="protein sequence ID" value="ERG19310.1"/>
    <property type="molecule type" value="Genomic_DNA"/>
</dbReference>
<reference evidence="1" key="2">
    <citation type="submission" date="2013-04" db="EMBL/GenBank/DDBJ databases">
        <title>Genome sequence of Pseudoalteromonas citrea.</title>
        <authorList>
            <person name="Xie B.-B."/>
            <person name="Rong J.-C."/>
            <person name="Qin Q.-L."/>
            <person name="Shu Y.-L."/>
            <person name="Zhang Y.-Z."/>
        </authorList>
    </citation>
    <scope>NUCLEOTIDE SEQUENCE</scope>
    <source>
        <strain evidence="1">NCIMB 1889</strain>
    </source>
</reference>
<comment type="caution">
    <text evidence="1">The sequence shown here is derived from an EMBL/GenBank/DDBJ whole genome shotgun (WGS) entry which is preliminary data.</text>
</comment>